<dbReference type="Proteomes" id="UP001201020">
    <property type="component" value="Chromosome"/>
</dbReference>
<feature type="transmembrane region" description="Helical" evidence="7">
    <location>
        <begin position="96"/>
        <end position="115"/>
    </location>
</feature>
<evidence type="ECO:0000256" key="6">
    <source>
        <dbReference type="ARBA" id="ARBA00023136"/>
    </source>
</evidence>
<keyword evidence="6 7" id="KW-0472">Membrane</keyword>
<comment type="similarity">
    <text evidence="2">Belongs to the complex I subunit 3 family.</text>
</comment>
<dbReference type="AlphaFoldDB" id="A0A9Y1BKT3"/>
<evidence type="ECO:0000256" key="2">
    <source>
        <dbReference type="ARBA" id="ARBA00008472"/>
    </source>
</evidence>
<dbReference type="Gene3D" id="1.20.58.1610">
    <property type="entry name" value="NADH:ubiquinone/plastoquinone oxidoreductase, chain 3"/>
    <property type="match status" value="1"/>
</dbReference>
<dbReference type="InterPro" id="IPR000440">
    <property type="entry name" value="NADH_UbQ/plastoQ_OxRdtase_su3"/>
</dbReference>
<dbReference type="InterPro" id="IPR038430">
    <property type="entry name" value="NDAH_ubi_oxred_su3_sf"/>
</dbReference>
<evidence type="ECO:0000256" key="3">
    <source>
        <dbReference type="ARBA" id="ARBA00022448"/>
    </source>
</evidence>
<dbReference type="GO" id="GO:0030964">
    <property type="term" value="C:NADH dehydrogenase complex"/>
    <property type="evidence" value="ECO:0007669"/>
    <property type="project" value="TreeGrafter"/>
</dbReference>
<gene>
    <name evidence="8" type="ORF">K9W45_12250</name>
</gene>
<dbReference type="PANTHER" id="PTHR11058:SF9">
    <property type="entry name" value="NADH-UBIQUINONE OXIDOREDUCTASE CHAIN 3"/>
    <property type="match status" value="1"/>
</dbReference>
<feature type="transmembrane region" description="Helical" evidence="7">
    <location>
        <begin position="64"/>
        <end position="84"/>
    </location>
</feature>
<reference evidence="8" key="1">
    <citation type="journal article" date="2022" name="Nat. Microbiol.">
        <title>Unique mobile elements and scalable gene flow at the prokaryote-eukaryote boundary revealed by circularized Asgard archaea genomes.</title>
        <authorList>
            <person name="Wu F."/>
            <person name="Speth D.R."/>
            <person name="Philosof A."/>
            <person name="Cremiere A."/>
            <person name="Narayanan A."/>
            <person name="Barco R.A."/>
            <person name="Connon S.A."/>
            <person name="Amend J.P."/>
            <person name="Antoshechkin I.A."/>
            <person name="Orphan V.J."/>
        </authorList>
    </citation>
    <scope>NUCLEOTIDE SEQUENCE</scope>
    <source>
        <strain evidence="8">PM71</strain>
    </source>
</reference>
<dbReference type="GO" id="GO:0008137">
    <property type="term" value="F:NADH dehydrogenase (ubiquinone) activity"/>
    <property type="evidence" value="ECO:0007669"/>
    <property type="project" value="InterPro"/>
</dbReference>
<dbReference type="Pfam" id="PF00507">
    <property type="entry name" value="Oxidored_q4"/>
    <property type="match status" value="1"/>
</dbReference>
<proteinExistence type="inferred from homology"/>
<feature type="transmembrane region" description="Helical" evidence="7">
    <location>
        <begin position="6"/>
        <end position="30"/>
    </location>
</feature>
<sequence>MMLFDAIIPVLALGLAGMIFVGIMMTLSVLTKPKGEKTKLKLQTYESGEVPVTDRLGFQFNYQYFVYAIVFTALDVMSIFLYAWAVDSARLETNTLLTILGFITILFLGFVYVSVATREWKKNIM</sequence>
<keyword evidence="5 7" id="KW-1133">Transmembrane helix</keyword>
<evidence type="ECO:0000313" key="8">
    <source>
        <dbReference type="EMBL" id="UJG40592.1"/>
    </source>
</evidence>
<organism evidence="8">
    <name type="scientific">Candidatus Heimdallarchaeum aukensis</name>
    <dbReference type="NCBI Taxonomy" id="2876573"/>
    <lineage>
        <taxon>Archaea</taxon>
        <taxon>Promethearchaeati</taxon>
        <taxon>Candidatus Heimdallarchaeota</taxon>
        <taxon>Candidatus Heimdallarchaeia (ex Rinke et al. 2021) (nom. nud.)</taxon>
        <taxon>Candidatus Heimdallarchaeales</taxon>
        <taxon>Candidatus Heimdallarchaeaceae</taxon>
        <taxon>Candidatus Heimdallarchaeum</taxon>
    </lineage>
</organism>
<evidence type="ECO:0000256" key="4">
    <source>
        <dbReference type="ARBA" id="ARBA00022692"/>
    </source>
</evidence>
<evidence type="ECO:0000256" key="5">
    <source>
        <dbReference type="ARBA" id="ARBA00022989"/>
    </source>
</evidence>
<protein>
    <submittedName>
        <fullName evidence="8">NADH-quinone oxidoreductase subunit A</fullName>
    </submittedName>
</protein>
<evidence type="ECO:0000256" key="1">
    <source>
        <dbReference type="ARBA" id="ARBA00004370"/>
    </source>
</evidence>
<comment type="subcellular location">
    <subcellularLocation>
        <location evidence="1">Membrane</location>
    </subcellularLocation>
</comment>
<dbReference type="EMBL" id="CP084166">
    <property type="protein sequence ID" value="UJG40592.1"/>
    <property type="molecule type" value="Genomic_DNA"/>
</dbReference>
<keyword evidence="3" id="KW-0813">Transport</keyword>
<evidence type="ECO:0000256" key="7">
    <source>
        <dbReference type="SAM" id="Phobius"/>
    </source>
</evidence>
<keyword evidence="4 7" id="KW-0812">Transmembrane</keyword>
<name>A0A9Y1BKT3_9ARCH</name>
<dbReference type="PANTHER" id="PTHR11058">
    <property type="entry name" value="NADH-UBIQUINONE OXIDOREDUCTASE CHAIN 3"/>
    <property type="match status" value="1"/>
</dbReference>
<accession>A0A9Y1BKT3</accession>